<evidence type="ECO:0000256" key="10">
    <source>
        <dbReference type="ARBA" id="ARBA00022801"/>
    </source>
</evidence>
<dbReference type="InterPro" id="IPR044752">
    <property type="entry name" value="PIN-like_EXO1"/>
</dbReference>
<dbReference type="PANTHER" id="PTHR11081:SF8">
    <property type="entry name" value="EXONUCLEASE 1"/>
    <property type="match status" value="1"/>
</dbReference>
<dbReference type="PROSITE" id="PS00842">
    <property type="entry name" value="XPG_2"/>
    <property type="match status" value="1"/>
</dbReference>
<dbReference type="SMART" id="SM00484">
    <property type="entry name" value="XPGI"/>
    <property type="match status" value="1"/>
</dbReference>
<evidence type="ECO:0000256" key="4">
    <source>
        <dbReference type="ARBA" id="ARBA00022553"/>
    </source>
</evidence>
<keyword evidence="12 17" id="KW-0460">Magnesium</keyword>
<organism evidence="21 22">
    <name type="scientific">Ceratitis capitata</name>
    <name type="common">Mediterranean fruit fly</name>
    <name type="synonym">Tephritis capitata</name>
    <dbReference type="NCBI Taxonomy" id="7213"/>
    <lineage>
        <taxon>Eukaryota</taxon>
        <taxon>Metazoa</taxon>
        <taxon>Ecdysozoa</taxon>
        <taxon>Arthropoda</taxon>
        <taxon>Hexapoda</taxon>
        <taxon>Insecta</taxon>
        <taxon>Pterygota</taxon>
        <taxon>Neoptera</taxon>
        <taxon>Endopterygota</taxon>
        <taxon>Diptera</taxon>
        <taxon>Brachycera</taxon>
        <taxon>Muscomorpha</taxon>
        <taxon>Tephritoidea</taxon>
        <taxon>Tephritidae</taxon>
        <taxon>Ceratitis</taxon>
        <taxon>Ceratitis</taxon>
    </lineage>
</organism>
<evidence type="ECO:0000256" key="2">
    <source>
        <dbReference type="ARBA" id="ARBA00010563"/>
    </source>
</evidence>
<accession>A0A811UM90</accession>
<dbReference type="InterPro" id="IPR037315">
    <property type="entry name" value="EXO1_H3TH"/>
</dbReference>
<feature type="region of interest" description="Disordered" evidence="18">
    <location>
        <begin position="703"/>
        <end position="729"/>
    </location>
</feature>
<evidence type="ECO:0000256" key="17">
    <source>
        <dbReference type="RuleBase" id="RU910737"/>
    </source>
</evidence>
<keyword evidence="11 17" id="KW-0269">Exonuclease</keyword>
<dbReference type="GO" id="GO:0003677">
    <property type="term" value="F:DNA binding"/>
    <property type="evidence" value="ECO:0007669"/>
    <property type="project" value="UniProtKB-UniRule"/>
</dbReference>
<keyword evidence="9 17" id="KW-0228">DNA excision</keyword>
<feature type="region of interest" description="Disordered" evidence="18">
    <location>
        <begin position="443"/>
        <end position="462"/>
    </location>
</feature>
<comment type="similarity">
    <text evidence="2 17">Belongs to the XPG/RAD2 endonuclease family. EXO1 subfamily.</text>
</comment>
<comment type="function">
    <text evidence="17">5'-&gt;3' double-stranded DNA exonuclease which may also possess a cryptic 3'-&gt;5' double-stranded DNA exonuclease activity. Functions in DNA mismatch repair.</text>
</comment>
<dbReference type="InterPro" id="IPR006086">
    <property type="entry name" value="XPG-I_dom"/>
</dbReference>
<dbReference type="Proteomes" id="UP000606786">
    <property type="component" value="Unassembled WGS sequence"/>
</dbReference>
<dbReference type="FunFam" id="3.40.50.1010:FF:000002">
    <property type="entry name" value="Exonuclease 1, putative"/>
    <property type="match status" value="1"/>
</dbReference>
<evidence type="ECO:0000256" key="5">
    <source>
        <dbReference type="ARBA" id="ARBA00022722"/>
    </source>
</evidence>
<dbReference type="GO" id="GO:0035312">
    <property type="term" value="F:5'-3' DNA exonuclease activity"/>
    <property type="evidence" value="ECO:0007669"/>
    <property type="project" value="UniProtKB-UniRule"/>
</dbReference>
<dbReference type="Gene3D" id="1.10.150.20">
    <property type="entry name" value="5' to 3' exonuclease, C-terminal subdomain"/>
    <property type="match status" value="1"/>
</dbReference>
<evidence type="ECO:0000256" key="7">
    <source>
        <dbReference type="ARBA" id="ARBA00022759"/>
    </source>
</evidence>
<evidence type="ECO:0000313" key="21">
    <source>
        <dbReference type="EMBL" id="CAD7000312.1"/>
    </source>
</evidence>
<dbReference type="CDD" id="cd09908">
    <property type="entry name" value="H3TH_EXO1"/>
    <property type="match status" value="1"/>
</dbReference>
<evidence type="ECO:0000256" key="9">
    <source>
        <dbReference type="ARBA" id="ARBA00022769"/>
    </source>
</evidence>
<dbReference type="InterPro" id="IPR006084">
    <property type="entry name" value="XPG/Rad2"/>
</dbReference>
<dbReference type="Gene3D" id="3.40.50.1010">
    <property type="entry name" value="5'-nuclease"/>
    <property type="match status" value="1"/>
</dbReference>
<keyword evidence="13 17" id="KW-0267">Excision nuclease</keyword>
<dbReference type="PANTHER" id="PTHR11081">
    <property type="entry name" value="FLAP ENDONUCLEASE FAMILY MEMBER"/>
    <property type="match status" value="1"/>
</dbReference>
<feature type="domain" description="XPG N-terminal" evidence="20">
    <location>
        <begin position="1"/>
        <end position="99"/>
    </location>
</feature>
<keyword evidence="16 17" id="KW-0539">Nucleus</keyword>
<dbReference type="SMART" id="SM00485">
    <property type="entry name" value="XPGN"/>
    <property type="match status" value="1"/>
</dbReference>
<dbReference type="InterPro" id="IPR006085">
    <property type="entry name" value="XPG_DNA_repair_N"/>
</dbReference>
<keyword evidence="5 17" id="KW-0540">Nuclease</keyword>
<evidence type="ECO:0000256" key="15">
    <source>
        <dbReference type="ARBA" id="ARBA00023204"/>
    </source>
</evidence>
<name>A0A811UM90_CERCA</name>
<evidence type="ECO:0000256" key="8">
    <source>
        <dbReference type="ARBA" id="ARBA00022763"/>
    </source>
</evidence>
<keyword evidence="8 17" id="KW-0227">DNA damage</keyword>
<dbReference type="InterPro" id="IPR008918">
    <property type="entry name" value="HhH2"/>
</dbReference>
<keyword evidence="14 17" id="KW-0238">DNA-binding</keyword>
<dbReference type="EC" id="3.1.-.-" evidence="17"/>
<dbReference type="SMART" id="SM00279">
    <property type="entry name" value="HhH2"/>
    <property type="match status" value="1"/>
</dbReference>
<dbReference type="GO" id="GO:0006298">
    <property type="term" value="P:mismatch repair"/>
    <property type="evidence" value="ECO:0007669"/>
    <property type="project" value="TreeGrafter"/>
</dbReference>
<gene>
    <name evidence="21" type="ORF">CCAP1982_LOCUS8798</name>
</gene>
<feature type="domain" description="XPG-I" evidence="19">
    <location>
        <begin position="138"/>
        <end position="211"/>
    </location>
</feature>
<evidence type="ECO:0000256" key="18">
    <source>
        <dbReference type="SAM" id="MobiDB-lite"/>
    </source>
</evidence>
<dbReference type="GO" id="GO:0046872">
    <property type="term" value="F:metal ion binding"/>
    <property type="evidence" value="ECO:0007669"/>
    <property type="project" value="UniProtKB-UniRule"/>
</dbReference>
<keyword evidence="15 17" id="KW-0234">DNA repair</keyword>
<evidence type="ECO:0000259" key="19">
    <source>
        <dbReference type="SMART" id="SM00484"/>
    </source>
</evidence>
<dbReference type="PRINTS" id="PR00853">
    <property type="entry name" value="XPGRADSUPER"/>
</dbReference>
<feature type="compositionally biased region" description="Basic and acidic residues" evidence="18">
    <location>
        <begin position="447"/>
        <end position="457"/>
    </location>
</feature>
<dbReference type="SUPFAM" id="SSF47807">
    <property type="entry name" value="5' to 3' exonuclease, C-terminal subdomain"/>
    <property type="match status" value="1"/>
</dbReference>
<dbReference type="InterPro" id="IPR019974">
    <property type="entry name" value="XPG_CS"/>
</dbReference>
<dbReference type="Pfam" id="PF00752">
    <property type="entry name" value="XPG_N"/>
    <property type="match status" value="1"/>
</dbReference>
<evidence type="ECO:0000256" key="12">
    <source>
        <dbReference type="ARBA" id="ARBA00022842"/>
    </source>
</evidence>
<evidence type="ECO:0000256" key="1">
    <source>
        <dbReference type="ARBA" id="ARBA00004123"/>
    </source>
</evidence>
<keyword evidence="22" id="KW-1185">Reference proteome</keyword>
<evidence type="ECO:0000256" key="14">
    <source>
        <dbReference type="ARBA" id="ARBA00023125"/>
    </source>
</evidence>
<dbReference type="PROSITE" id="PS00841">
    <property type="entry name" value="XPG_1"/>
    <property type="match status" value="1"/>
</dbReference>
<dbReference type="CDD" id="cd09857">
    <property type="entry name" value="PIN_EXO1"/>
    <property type="match status" value="1"/>
</dbReference>
<dbReference type="SUPFAM" id="SSF88723">
    <property type="entry name" value="PIN domain-like"/>
    <property type="match status" value="1"/>
</dbReference>
<evidence type="ECO:0000256" key="3">
    <source>
        <dbReference type="ARBA" id="ARBA00020324"/>
    </source>
</evidence>
<evidence type="ECO:0000256" key="6">
    <source>
        <dbReference type="ARBA" id="ARBA00022723"/>
    </source>
</evidence>
<dbReference type="GO" id="GO:0005634">
    <property type="term" value="C:nucleus"/>
    <property type="evidence" value="ECO:0007669"/>
    <property type="project" value="UniProtKB-SubCell"/>
</dbReference>
<keyword evidence="7" id="KW-0255">Endonuclease</keyword>
<evidence type="ECO:0000256" key="16">
    <source>
        <dbReference type="ARBA" id="ARBA00023242"/>
    </source>
</evidence>
<dbReference type="KEGG" id="ccat:101458579"/>
<evidence type="ECO:0000259" key="20">
    <source>
        <dbReference type="SMART" id="SM00485"/>
    </source>
</evidence>
<protein>
    <recommendedName>
        <fullName evidence="3 17">Exonuclease 1</fullName>
        <ecNumber evidence="17">3.1.-.-</ecNumber>
    </recommendedName>
</protein>
<dbReference type="FunFam" id="1.10.150.20:FF:000011">
    <property type="entry name" value="exonuclease 1"/>
    <property type="match status" value="1"/>
</dbReference>
<dbReference type="GO" id="GO:0017108">
    <property type="term" value="F:5'-flap endonuclease activity"/>
    <property type="evidence" value="ECO:0007669"/>
    <property type="project" value="TreeGrafter"/>
</dbReference>
<proteinExistence type="inferred from homology"/>
<evidence type="ECO:0000256" key="13">
    <source>
        <dbReference type="ARBA" id="ARBA00022881"/>
    </source>
</evidence>
<dbReference type="Pfam" id="PF00867">
    <property type="entry name" value="XPG_I"/>
    <property type="match status" value="1"/>
</dbReference>
<reference evidence="21" key="1">
    <citation type="submission" date="2020-11" db="EMBL/GenBank/DDBJ databases">
        <authorList>
            <person name="Whitehead M."/>
        </authorList>
    </citation>
    <scope>NUCLEOTIDE SEQUENCE</scope>
    <source>
        <strain evidence="21">EGII</strain>
    </source>
</reference>
<evidence type="ECO:0000313" key="22">
    <source>
        <dbReference type="Proteomes" id="UP000606786"/>
    </source>
</evidence>
<dbReference type="InterPro" id="IPR029060">
    <property type="entry name" value="PIN-like_dom_sf"/>
</dbReference>
<feature type="compositionally biased region" description="Polar residues" evidence="18">
    <location>
        <begin position="708"/>
        <end position="729"/>
    </location>
</feature>
<comment type="subcellular location">
    <subcellularLocation>
        <location evidence="1 17">Nucleus</location>
    </subcellularLocation>
</comment>
<dbReference type="InterPro" id="IPR036279">
    <property type="entry name" value="5-3_exonuclease_C_sf"/>
</dbReference>
<dbReference type="EMBL" id="CAJHJT010000012">
    <property type="protein sequence ID" value="CAD7000312.1"/>
    <property type="molecule type" value="Genomic_DNA"/>
</dbReference>
<evidence type="ECO:0000256" key="11">
    <source>
        <dbReference type="ARBA" id="ARBA00022839"/>
    </source>
</evidence>
<comment type="caution">
    <text evidence="21">The sequence shown here is derived from an EMBL/GenBank/DDBJ whole genome shotgun (WGS) entry which is preliminary data.</text>
</comment>
<dbReference type="GO" id="GO:0006310">
    <property type="term" value="P:DNA recombination"/>
    <property type="evidence" value="ECO:0007669"/>
    <property type="project" value="TreeGrafter"/>
</dbReference>
<dbReference type="AlphaFoldDB" id="A0A811UM90"/>
<keyword evidence="4" id="KW-0597">Phosphoprotein</keyword>
<keyword evidence="10 17" id="KW-0378">Hydrolase</keyword>
<keyword evidence="6 17" id="KW-0479">Metal-binding</keyword>
<comment type="cofactor">
    <cofactor evidence="17">
        <name>Mg(2+)</name>
        <dbReference type="ChEBI" id="CHEBI:18420"/>
    </cofactor>
    <text evidence="17">Binds 2 magnesium ions per subunit. They probably participate in the reaction catalyzed by the enzyme. May bind an additional third magnesium ion after substrate binding.</text>
</comment>
<dbReference type="OrthoDB" id="26491at2759"/>
<sequence>MGISGLIKFLENASSKINLKDIQGCTVAVDTYCWLHKGAFGCAEKLARGEDTDQYMHYCMKYVELLLSYDIKPILVFDGRHLPAKELTERRRRESRKQSRKLAAELLRAGDKEGARSHMRRCVDVTHEMALRVIRECRLRNVDCIVAPYEADAQMAWLNKVNLAQYIITEDSDLTLFGANKIIFKLDLTGAGLLVEADKLYLAMGCSKERYNFEKFRRMCIMSGCDYLDSLPGIGLAKACKFFLKTEQEDMWKALKKIPTYLNMKNLQVDDEYIEQFLKAEATFRHMFIYNPLKRRMERLNELADFNTDERYCSNAGALIEDEECSFQLALGNLNPFTLKKLDDWHPDRNCGFAQATNNKTKRAKHKSIWQGNYEIQTGELNSKEVVEDDKCALQFSKIDFISKTLNEEIRENTLVELAKPEEAELFSMYQHKASELIEPSAKRRRYSGESNDHVSDCDTPETTQETVVKSTHNTYNPFAKPQHTETIKESKTTICENSSLLKVLSPKKGRDEKNLISSIQLKSPRNPLDRLQEKVTVKSRYFSSNIREISRTEKTASRDLSAEINSIEKQAKQKEIKRALLYNSPSPKKRLIFTEKSDIEATASIHKESQLPFTSDEVVVDSLSQSTVESTSETSKSLPKLNTSYIEPDIDEIESKDSLESAITLSDDDFEDNSQTLLSKSQTPNSTYKLFKSHEKQRLGLTRTKSKSTWKSQAKTTGKSASKSNTTTAALLQNQTRLTMFGFKKRPTLK</sequence>